<reference evidence="12 13" key="1">
    <citation type="submission" date="2020-10" db="EMBL/GenBank/DDBJ databases">
        <title>Wide distribution of Phycisphaera-like planctomycetes from WD2101 soil group in peatlands and genome analysis of the first cultivated representative.</title>
        <authorList>
            <person name="Dedysh S.N."/>
            <person name="Beletsky A.V."/>
            <person name="Ivanova A."/>
            <person name="Kulichevskaya I.S."/>
            <person name="Suzina N.E."/>
            <person name="Philippov D.A."/>
            <person name="Rakitin A.L."/>
            <person name="Mardanov A.V."/>
            <person name="Ravin N.V."/>
        </authorList>
    </citation>
    <scope>NUCLEOTIDE SEQUENCE [LARGE SCALE GENOMIC DNA]</scope>
    <source>
        <strain evidence="12 13">M1803</strain>
    </source>
</reference>
<dbReference type="RefSeq" id="WP_206293215.1">
    <property type="nucleotide sequence ID" value="NZ_CP063458.1"/>
</dbReference>
<keyword evidence="4 10" id="KW-0285">Flavoprotein</keyword>
<comment type="cofactor">
    <cofactor evidence="1 10">
        <name>Mg(2+)</name>
        <dbReference type="ChEBI" id="CHEBI:18420"/>
    </cofactor>
</comment>
<evidence type="ECO:0000313" key="13">
    <source>
        <dbReference type="Proteomes" id="UP000593765"/>
    </source>
</evidence>
<organism evidence="12 13">
    <name type="scientific">Humisphaera borealis</name>
    <dbReference type="NCBI Taxonomy" id="2807512"/>
    <lineage>
        <taxon>Bacteria</taxon>
        <taxon>Pseudomonadati</taxon>
        <taxon>Planctomycetota</taxon>
        <taxon>Phycisphaerae</taxon>
        <taxon>Tepidisphaerales</taxon>
        <taxon>Tepidisphaeraceae</taxon>
        <taxon>Humisphaera</taxon>
    </lineage>
</organism>
<evidence type="ECO:0000256" key="8">
    <source>
        <dbReference type="ARBA" id="ARBA00022842"/>
    </source>
</evidence>
<dbReference type="Pfam" id="PF02424">
    <property type="entry name" value="ApbE"/>
    <property type="match status" value="1"/>
</dbReference>
<keyword evidence="10" id="KW-0472">Membrane</keyword>
<evidence type="ECO:0000313" key="12">
    <source>
        <dbReference type="EMBL" id="QOV90143.1"/>
    </source>
</evidence>
<dbReference type="InterPro" id="IPR003374">
    <property type="entry name" value="ApbE-like_sf"/>
</dbReference>
<evidence type="ECO:0000256" key="7">
    <source>
        <dbReference type="ARBA" id="ARBA00022827"/>
    </source>
</evidence>
<evidence type="ECO:0000256" key="11">
    <source>
        <dbReference type="SAM" id="Coils"/>
    </source>
</evidence>
<keyword evidence="6 10" id="KW-0479">Metal-binding</keyword>
<evidence type="ECO:0000256" key="10">
    <source>
        <dbReference type="RuleBase" id="RU363002"/>
    </source>
</evidence>
<dbReference type="GO" id="GO:0016740">
    <property type="term" value="F:transferase activity"/>
    <property type="evidence" value="ECO:0007669"/>
    <property type="project" value="UniProtKB-UniRule"/>
</dbReference>
<evidence type="ECO:0000256" key="6">
    <source>
        <dbReference type="ARBA" id="ARBA00022723"/>
    </source>
</evidence>
<comment type="catalytic activity">
    <reaction evidence="9 10">
        <text>L-threonyl-[protein] + FAD = FMN-L-threonyl-[protein] + AMP + H(+)</text>
        <dbReference type="Rhea" id="RHEA:36847"/>
        <dbReference type="Rhea" id="RHEA-COMP:11060"/>
        <dbReference type="Rhea" id="RHEA-COMP:11061"/>
        <dbReference type="ChEBI" id="CHEBI:15378"/>
        <dbReference type="ChEBI" id="CHEBI:30013"/>
        <dbReference type="ChEBI" id="CHEBI:57692"/>
        <dbReference type="ChEBI" id="CHEBI:74257"/>
        <dbReference type="ChEBI" id="CHEBI:456215"/>
        <dbReference type="EC" id="2.7.1.180"/>
    </reaction>
</comment>
<keyword evidence="10" id="KW-0997">Cell inner membrane</keyword>
<evidence type="ECO:0000256" key="5">
    <source>
        <dbReference type="ARBA" id="ARBA00022679"/>
    </source>
</evidence>
<feature type="coiled-coil region" evidence="11">
    <location>
        <begin position="78"/>
        <end position="105"/>
    </location>
</feature>
<dbReference type="SUPFAM" id="SSF143631">
    <property type="entry name" value="ApbE-like"/>
    <property type="match status" value="1"/>
</dbReference>
<protein>
    <recommendedName>
        <fullName evidence="3 10">FAD:protein FMN transferase</fullName>
        <ecNumber evidence="2 10">2.7.1.180</ecNumber>
    </recommendedName>
</protein>
<keyword evidence="10" id="KW-0449">Lipoprotein</keyword>
<name>A0A7M2WXL0_9BACT</name>
<evidence type="ECO:0000256" key="9">
    <source>
        <dbReference type="ARBA" id="ARBA00048540"/>
    </source>
</evidence>
<dbReference type="Proteomes" id="UP000593765">
    <property type="component" value="Chromosome"/>
</dbReference>
<dbReference type="PANTHER" id="PTHR30040:SF2">
    <property type="entry name" value="FAD:PROTEIN FMN TRANSFERASE"/>
    <property type="match status" value="1"/>
</dbReference>
<proteinExistence type="inferred from homology"/>
<dbReference type="EMBL" id="CP063458">
    <property type="protein sequence ID" value="QOV90143.1"/>
    <property type="molecule type" value="Genomic_DNA"/>
</dbReference>
<gene>
    <name evidence="12" type="ORF">IPV69_01855</name>
</gene>
<accession>A0A7M2WXL0</accession>
<sequence>MKRDNMGISGALRAARLTGLLGLMVLVLTGGCKSGTASNPQVSAGTGSASKPVDLERFEYHGMKLGSDYNLVLYAPDKTSADAAAKAAEAEIDRLENILSDYKTDSEISRLSKMTAQGPMQAPVAISDDLYEVLWAAQVLAYETEGAFDITVGPYVQLWRRSRRQQELPSPERIAAASKSVGYQKLKLEPWAHDDEDGGSLREAGRETTQVTKAQLLETGMRLDVGGIATGYIADRVLVVLRERGIESAICDLSGDLAIGDPPPDRHAWRIAVRSLTEPDKFAEFLDVANCGVSTSGDTYRFVEIEGVRYSHILDSKTGLGLTRRIGSTVVASSGMVADGLATVMCVTGTERGIAILESQGAEGKIVELVGDQVQIRPSKQYNAMKSTTPAD</sequence>
<comment type="similarity">
    <text evidence="10">Belongs to the ApbE family.</text>
</comment>
<dbReference type="Gene3D" id="3.10.520.10">
    <property type="entry name" value="ApbE-like domains"/>
    <property type="match status" value="1"/>
</dbReference>
<keyword evidence="8 10" id="KW-0460">Magnesium</keyword>
<keyword evidence="7 10" id="KW-0274">FAD</keyword>
<keyword evidence="10" id="KW-1003">Cell membrane</keyword>
<dbReference type="PANTHER" id="PTHR30040">
    <property type="entry name" value="THIAMINE BIOSYNTHESIS LIPOPROTEIN APBE"/>
    <property type="match status" value="1"/>
</dbReference>
<evidence type="ECO:0000256" key="4">
    <source>
        <dbReference type="ARBA" id="ARBA00022630"/>
    </source>
</evidence>
<keyword evidence="13" id="KW-1185">Reference proteome</keyword>
<dbReference type="EC" id="2.7.1.180" evidence="2 10"/>
<dbReference type="PROSITE" id="PS51257">
    <property type="entry name" value="PROKAR_LIPOPROTEIN"/>
    <property type="match status" value="1"/>
</dbReference>
<evidence type="ECO:0000256" key="1">
    <source>
        <dbReference type="ARBA" id="ARBA00001946"/>
    </source>
</evidence>
<keyword evidence="11" id="KW-0175">Coiled coil</keyword>
<keyword evidence="5 10" id="KW-0808">Transferase</keyword>
<dbReference type="KEGG" id="hbs:IPV69_01855"/>
<dbReference type="InterPro" id="IPR024932">
    <property type="entry name" value="ApbE"/>
</dbReference>
<dbReference type="GO" id="GO:0046872">
    <property type="term" value="F:metal ion binding"/>
    <property type="evidence" value="ECO:0007669"/>
    <property type="project" value="UniProtKB-UniRule"/>
</dbReference>
<comment type="function">
    <text evidence="10">Flavin transferase that catalyzes the transfer of the FMN moiety of FAD and its covalent binding to the hydroxyl group of a threonine residue in a target flavoprotein.</text>
</comment>
<evidence type="ECO:0000256" key="2">
    <source>
        <dbReference type="ARBA" id="ARBA00011955"/>
    </source>
</evidence>
<evidence type="ECO:0000256" key="3">
    <source>
        <dbReference type="ARBA" id="ARBA00016337"/>
    </source>
</evidence>
<dbReference type="AlphaFoldDB" id="A0A7M2WXL0"/>
<comment type="subcellular location">
    <subcellularLocation>
        <location evidence="10">Cell inner membrane</location>
        <topology evidence="10">Lipid-anchor</topology>
        <orientation evidence="10">Periplasmic side</orientation>
    </subcellularLocation>
</comment>
<dbReference type="GO" id="GO:0005886">
    <property type="term" value="C:plasma membrane"/>
    <property type="evidence" value="ECO:0007669"/>
    <property type="project" value="UniProtKB-SubCell"/>
</dbReference>